<evidence type="ECO:0000259" key="1">
    <source>
        <dbReference type="Pfam" id="PF22893"/>
    </source>
</evidence>
<dbReference type="PANTHER" id="PTHR38886:SF1">
    <property type="entry name" value="NACHT-NTPASE AND P-LOOP NTPASES N-TERMINAL DOMAIN-CONTAINING PROTEIN"/>
    <property type="match status" value="1"/>
</dbReference>
<sequence length="546" mass="62163">MSFGISVGDFLAVARLINDIANALRSSSISEFRQLAIELDTVQRALYEIEHLVPSPGQESKINSIKIAALLCRHPLDVFATKLKKYESLGEVNLARKEQLKKWKLKLEWGMTMEEEVQRIRTTLNAHMASLNVRLGTQGLISTFTALKSNDIIHEKLTNTQEAMIGLSKDSQTQSIDVQESKSLLQNIIHTVQNKALPQIAILLDIAHRVWTSNMQIVDLLIRLQEMIPIPDTRHTYFQSPCKFEDALGRTLPVPSEYDLEMLRAIISARFRNRPGSEKVLANEYEIFDTSDTTRTLCEPSFWGLIPGMKITMAFIIGRYDSGPLEECPKPGCRSRNFNKADAGGRTCSSCEVWFELSKEKFPRPFRLGPTEKVFQRLRSERKWFKNVKICASGIPKLPPTADQQGMWVKMGGAQTSTQTRITEIEDEIRQENLRKSMSSFDMAHVCLRSREAAAAQAIRMICEEITLSVEELKDLCFKDSKPGLLGVDSLLLFGIMHRLQELGINLPDLKYGNGHIRILLFEAFIKDFVNEYWYCLEGFRPERIE</sequence>
<organism evidence="2 3">
    <name type="scientific">Heterodermia speciosa</name>
    <dbReference type="NCBI Taxonomy" id="116794"/>
    <lineage>
        <taxon>Eukaryota</taxon>
        <taxon>Fungi</taxon>
        <taxon>Dikarya</taxon>
        <taxon>Ascomycota</taxon>
        <taxon>Pezizomycotina</taxon>
        <taxon>Lecanoromycetes</taxon>
        <taxon>OSLEUM clade</taxon>
        <taxon>Lecanoromycetidae</taxon>
        <taxon>Caliciales</taxon>
        <taxon>Physciaceae</taxon>
        <taxon>Heterodermia</taxon>
    </lineage>
</organism>
<evidence type="ECO:0000313" key="2">
    <source>
        <dbReference type="EMBL" id="CAF9939373.1"/>
    </source>
</evidence>
<evidence type="ECO:0000313" key="3">
    <source>
        <dbReference type="Proteomes" id="UP000664521"/>
    </source>
</evidence>
<accession>A0A8H3J2C7</accession>
<protein>
    <recommendedName>
        <fullName evidence="1">Ubiquitin-like domain-containing protein</fullName>
    </recommendedName>
</protein>
<name>A0A8H3J2C7_9LECA</name>
<comment type="caution">
    <text evidence="2">The sequence shown here is derived from an EMBL/GenBank/DDBJ whole genome shotgun (WGS) entry which is preliminary data.</text>
</comment>
<proteinExistence type="predicted"/>
<gene>
    <name evidence="2" type="ORF">HETSPECPRED_001761</name>
</gene>
<reference evidence="2" key="1">
    <citation type="submission" date="2021-03" db="EMBL/GenBank/DDBJ databases">
        <authorList>
            <person name="Tagirdzhanova G."/>
        </authorList>
    </citation>
    <scope>NUCLEOTIDE SEQUENCE</scope>
</reference>
<dbReference type="Proteomes" id="UP000664521">
    <property type="component" value="Unassembled WGS sequence"/>
</dbReference>
<dbReference type="AlphaFoldDB" id="A0A8H3J2C7"/>
<keyword evidence="3" id="KW-1185">Reference proteome</keyword>
<dbReference type="Pfam" id="PF22893">
    <property type="entry name" value="ULD_2"/>
    <property type="match status" value="1"/>
</dbReference>
<dbReference type="OrthoDB" id="3045089at2759"/>
<dbReference type="InterPro" id="IPR054464">
    <property type="entry name" value="ULD_fung"/>
</dbReference>
<dbReference type="PANTHER" id="PTHR38886">
    <property type="entry name" value="SESA DOMAIN-CONTAINING PROTEIN"/>
    <property type="match status" value="1"/>
</dbReference>
<dbReference type="EMBL" id="CAJPDS010000130">
    <property type="protein sequence ID" value="CAF9939373.1"/>
    <property type="molecule type" value="Genomic_DNA"/>
</dbReference>
<feature type="domain" description="Ubiquitin-like" evidence="1">
    <location>
        <begin position="239"/>
        <end position="317"/>
    </location>
</feature>